<keyword evidence="3" id="KW-0808">Transferase</keyword>
<dbReference type="InterPro" id="IPR020596">
    <property type="entry name" value="rRNA_Ade_Mease_Trfase_CS"/>
</dbReference>
<comment type="caution">
    <text evidence="5">The sequence shown here is derived from an EMBL/GenBank/DDBJ whole genome shotgun (WGS) entry which is preliminary data.</text>
</comment>
<dbReference type="RefSeq" id="WP_214352364.1">
    <property type="nucleotide sequence ID" value="NZ_JAHBOH010000002.1"/>
</dbReference>
<dbReference type="InterPro" id="IPR013216">
    <property type="entry name" value="Methyltransf_11"/>
</dbReference>
<evidence type="ECO:0000256" key="2">
    <source>
        <dbReference type="ARBA" id="ARBA00022603"/>
    </source>
</evidence>
<dbReference type="Pfam" id="PF08241">
    <property type="entry name" value="Methyltransf_11"/>
    <property type="match status" value="1"/>
</dbReference>
<dbReference type="PANTHER" id="PTHR44942:SF4">
    <property type="entry name" value="METHYLTRANSFERASE TYPE 11 DOMAIN-CONTAINING PROTEIN"/>
    <property type="match status" value="1"/>
</dbReference>
<evidence type="ECO:0000313" key="6">
    <source>
        <dbReference type="Proteomes" id="UP000722125"/>
    </source>
</evidence>
<protein>
    <submittedName>
        <fullName evidence="5">Methyltransferase domain-containing protein</fullName>
    </submittedName>
</protein>
<dbReference type="PROSITE" id="PS01131">
    <property type="entry name" value="RRNA_A_DIMETH"/>
    <property type="match status" value="1"/>
</dbReference>
<dbReference type="InterPro" id="IPR051052">
    <property type="entry name" value="Diverse_substrate_MTase"/>
</dbReference>
<dbReference type="GO" id="GO:0008168">
    <property type="term" value="F:methyltransferase activity"/>
    <property type="evidence" value="ECO:0007669"/>
    <property type="project" value="UniProtKB-KW"/>
</dbReference>
<dbReference type="InterPro" id="IPR029063">
    <property type="entry name" value="SAM-dependent_MTases_sf"/>
</dbReference>
<dbReference type="PANTHER" id="PTHR44942">
    <property type="entry name" value="METHYLTRANSF_11 DOMAIN-CONTAINING PROTEIN"/>
    <property type="match status" value="1"/>
</dbReference>
<comment type="similarity">
    <text evidence="1">Belongs to the methyltransferase superfamily.</text>
</comment>
<keyword evidence="6" id="KW-1185">Reference proteome</keyword>
<evidence type="ECO:0000256" key="1">
    <source>
        <dbReference type="ARBA" id="ARBA00008361"/>
    </source>
</evidence>
<reference evidence="5 6" key="1">
    <citation type="submission" date="2021-05" db="EMBL/GenBank/DDBJ databases">
        <title>Description of Cellulomonas sp. DKR-3 sp. nov.</title>
        <authorList>
            <person name="Dahal R.H."/>
            <person name="Chaudhary D.K."/>
        </authorList>
    </citation>
    <scope>NUCLEOTIDE SEQUENCE [LARGE SCALE GENOMIC DNA]</scope>
    <source>
        <strain evidence="5 6">DKR-3</strain>
    </source>
</reference>
<dbReference type="Gene3D" id="3.40.50.150">
    <property type="entry name" value="Vaccinia Virus protein VP39"/>
    <property type="match status" value="1"/>
</dbReference>
<dbReference type="SUPFAM" id="SSF53335">
    <property type="entry name" value="S-adenosyl-L-methionine-dependent methyltransferases"/>
    <property type="match status" value="1"/>
</dbReference>
<feature type="domain" description="Methyltransferase type 11" evidence="4">
    <location>
        <begin position="55"/>
        <end position="145"/>
    </location>
</feature>
<gene>
    <name evidence="5" type="ORF">KIN34_14135</name>
</gene>
<evidence type="ECO:0000313" key="5">
    <source>
        <dbReference type="EMBL" id="MBT0995425.1"/>
    </source>
</evidence>
<dbReference type="GO" id="GO:0032259">
    <property type="term" value="P:methylation"/>
    <property type="evidence" value="ECO:0007669"/>
    <property type="project" value="UniProtKB-KW"/>
</dbReference>
<dbReference type="EMBL" id="JAHBOH010000002">
    <property type="protein sequence ID" value="MBT0995425.1"/>
    <property type="molecule type" value="Genomic_DNA"/>
</dbReference>
<sequence>MSGPAPDPAQDWRSELHRARSSSFGRSVDAYAAARPSYPAEAVRWLVPGEARDVVDLGAGTGKLTAGLVTLPGVRVTAVEPDEAMRAVLAGALPQVTARAGTAEATGLPDASADVVAVGQAWHWFDPLPATTEVARVLRPAGRLSLVWNVVLEGDTDWADAYFEIVHRGDTLDYSRSSDPVVGPELGPWERATFPWRRTVRPDELRALAASRSHLIAMAPDARDALLSEVDALWRTHPDLVGRASAELPYVTRCWRATTR</sequence>
<dbReference type="Proteomes" id="UP000722125">
    <property type="component" value="Unassembled WGS sequence"/>
</dbReference>
<evidence type="ECO:0000256" key="3">
    <source>
        <dbReference type="ARBA" id="ARBA00022679"/>
    </source>
</evidence>
<dbReference type="CDD" id="cd02440">
    <property type="entry name" value="AdoMet_MTases"/>
    <property type="match status" value="1"/>
</dbReference>
<name>A0ABS5U212_9CELL</name>
<evidence type="ECO:0000259" key="4">
    <source>
        <dbReference type="Pfam" id="PF08241"/>
    </source>
</evidence>
<proteinExistence type="inferred from homology"/>
<accession>A0ABS5U212</accession>
<keyword evidence="2 5" id="KW-0489">Methyltransferase</keyword>
<organism evidence="5 6">
    <name type="scientific">Cellulomonas fulva</name>
    <dbReference type="NCBI Taxonomy" id="2835530"/>
    <lineage>
        <taxon>Bacteria</taxon>
        <taxon>Bacillati</taxon>
        <taxon>Actinomycetota</taxon>
        <taxon>Actinomycetes</taxon>
        <taxon>Micrococcales</taxon>
        <taxon>Cellulomonadaceae</taxon>
        <taxon>Cellulomonas</taxon>
    </lineage>
</organism>